<feature type="chain" id="PRO_5014928411" evidence="2">
    <location>
        <begin position="20"/>
        <end position="348"/>
    </location>
</feature>
<evidence type="ECO:0000256" key="2">
    <source>
        <dbReference type="SAM" id="SignalP"/>
    </source>
</evidence>
<organism evidence="3 4">
    <name type="scientific">bacterium (Candidatus Blackallbacteria) CG17_big_fil_post_rev_8_21_14_2_50_48_46</name>
    <dbReference type="NCBI Taxonomy" id="2014261"/>
    <lineage>
        <taxon>Bacteria</taxon>
        <taxon>Candidatus Blackallbacteria</taxon>
    </lineage>
</organism>
<feature type="signal peptide" evidence="2">
    <location>
        <begin position="1"/>
        <end position="19"/>
    </location>
</feature>
<accession>A0A2M7G941</accession>
<protein>
    <submittedName>
        <fullName evidence="3">Uncharacterized protein</fullName>
    </submittedName>
</protein>
<dbReference type="EMBL" id="PFFQ01000012">
    <property type="protein sequence ID" value="PIW18613.1"/>
    <property type="molecule type" value="Genomic_DNA"/>
</dbReference>
<feature type="compositionally biased region" description="Basic and acidic residues" evidence="1">
    <location>
        <begin position="214"/>
        <end position="230"/>
    </location>
</feature>
<gene>
    <name evidence="3" type="ORF">COW36_04795</name>
</gene>
<name>A0A2M7G941_9BACT</name>
<evidence type="ECO:0000313" key="4">
    <source>
        <dbReference type="Proteomes" id="UP000231019"/>
    </source>
</evidence>
<dbReference type="PROSITE" id="PS51257">
    <property type="entry name" value="PROKAR_LIPOPROTEIN"/>
    <property type="match status" value="1"/>
</dbReference>
<comment type="caution">
    <text evidence="3">The sequence shown here is derived from an EMBL/GenBank/DDBJ whole genome shotgun (WGS) entry which is preliminary data.</text>
</comment>
<dbReference type="AlphaFoldDB" id="A0A2M7G941"/>
<dbReference type="Proteomes" id="UP000231019">
    <property type="component" value="Unassembled WGS sequence"/>
</dbReference>
<evidence type="ECO:0000256" key="1">
    <source>
        <dbReference type="SAM" id="MobiDB-lite"/>
    </source>
</evidence>
<reference evidence="3 4" key="1">
    <citation type="submission" date="2017-09" db="EMBL/GenBank/DDBJ databases">
        <title>Depth-based differentiation of microbial function through sediment-hosted aquifers and enrichment of novel symbionts in the deep terrestrial subsurface.</title>
        <authorList>
            <person name="Probst A.J."/>
            <person name="Ladd B."/>
            <person name="Jarett J.K."/>
            <person name="Geller-Mcgrath D.E."/>
            <person name="Sieber C.M."/>
            <person name="Emerson J.B."/>
            <person name="Anantharaman K."/>
            <person name="Thomas B.C."/>
            <person name="Malmstrom R."/>
            <person name="Stieglmeier M."/>
            <person name="Klingl A."/>
            <person name="Woyke T."/>
            <person name="Ryan C.M."/>
            <person name="Banfield J.F."/>
        </authorList>
    </citation>
    <scope>NUCLEOTIDE SEQUENCE [LARGE SCALE GENOMIC DNA]</scope>
    <source>
        <strain evidence="3">CG17_big_fil_post_rev_8_21_14_2_50_48_46</strain>
    </source>
</reference>
<feature type="compositionally biased region" description="Low complexity" evidence="1">
    <location>
        <begin position="200"/>
        <end position="211"/>
    </location>
</feature>
<proteinExistence type="predicted"/>
<feature type="region of interest" description="Disordered" evidence="1">
    <location>
        <begin position="181"/>
        <end position="232"/>
    </location>
</feature>
<sequence>MKRLHPGFLATILSLSAMGCSPTVPGSFTLKPEMSVSQIHNFGFRIQSGFQIAASSGEQAQLETTRQTFEADLRSGNLESYRQAKHFSIQLLAGSEGNYFVSPDILQALTQKVLATLVVVLPNDQFSVFKGEFENQRFYFADPAQQLSLDTSTKAYLLTANADFTIQTTLGEILPQAADNSTPVVEASPSAMPVQTEPLAQPASEQSAAEFSESDEHHEDESESDEHHEDDFDFDSESFEYSRFNPEYRMNPAFGPAPVRMEFKPGFNSRVGVPLPPYLSRAQQRPVNLQYAQAPMFMFDRNGEKIAVRVGDRENFQKPFPAQAPRIRVERAPATRWNETHLLPGSRP</sequence>
<keyword evidence="2" id="KW-0732">Signal</keyword>
<evidence type="ECO:0000313" key="3">
    <source>
        <dbReference type="EMBL" id="PIW18613.1"/>
    </source>
</evidence>